<dbReference type="InterPro" id="IPR009081">
    <property type="entry name" value="PP-bd_ACP"/>
</dbReference>
<dbReference type="Pfam" id="PF00550">
    <property type="entry name" value="PP-binding"/>
    <property type="match status" value="1"/>
</dbReference>
<protein>
    <recommendedName>
        <fullName evidence="1">Carrier domain-containing protein</fullName>
    </recommendedName>
</protein>
<name>A0A402BBK8_9CHLR</name>
<comment type="caution">
    <text evidence="2">The sequence shown here is derived from an EMBL/GenBank/DDBJ whole genome shotgun (WGS) entry which is preliminary data.</text>
</comment>
<dbReference type="SUPFAM" id="SSF47336">
    <property type="entry name" value="ACP-like"/>
    <property type="match status" value="1"/>
</dbReference>
<evidence type="ECO:0000259" key="1">
    <source>
        <dbReference type="PROSITE" id="PS50075"/>
    </source>
</evidence>
<keyword evidence="3" id="KW-1185">Reference proteome</keyword>
<reference evidence="3" key="1">
    <citation type="submission" date="2018-12" db="EMBL/GenBank/DDBJ databases">
        <title>Tengunoibacter tsumagoiensis gen. nov., sp. nov., Dictyobacter kobayashii sp. nov., D. alpinus sp. nov., and D. joshuensis sp. nov. and description of Dictyobacteraceae fam. nov. within the order Ktedonobacterales isolated from Tengu-no-mugimeshi.</title>
        <authorList>
            <person name="Wang C.M."/>
            <person name="Zheng Y."/>
            <person name="Sakai Y."/>
            <person name="Toyoda A."/>
            <person name="Minakuchi Y."/>
            <person name="Abe K."/>
            <person name="Yokota A."/>
            <person name="Yabe S."/>
        </authorList>
    </citation>
    <scope>NUCLEOTIDE SEQUENCE [LARGE SCALE GENOMIC DNA]</scope>
    <source>
        <strain evidence="3">Uno16</strain>
    </source>
</reference>
<evidence type="ECO:0000313" key="3">
    <source>
        <dbReference type="Proteomes" id="UP000287171"/>
    </source>
</evidence>
<dbReference type="RefSeq" id="WP_126628847.1">
    <property type="nucleotide sequence ID" value="NZ_BIFT01000001.1"/>
</dbReference>
<dbReference type="Proteomes" id="UP000287171">
    <property type="component" value="Unassembled WGS sequence"/>
</dbReference>
<dbReference type="OrthoDB" id="9804551at2"/>
<sequence>MSNNITREAIGTEIETMVQDHVSMDIPFSQETNLEEDLDMDSLERVELGVKLEKKFGVLLPDSVIRQCATIGDLTEAIVSSKEMVA</sequence>
<dbReference type="EMBL" id="BIFT01000001">
    <property type="protein sequence ID" value="GCE28657.1"/>
    <property type="molecule type" value="Genomic_DNA"/>
</dbReference>
<gene>
    <name evidence="2" type="ORF">KDA_41410</name>
</gene>
<organism evidence="2 3">
    <name type="scientific">Dictyobacter alpinus</name>
    <dbReference type="NCBI Taxonomy" id="2014873"/>
    <lineage>
        <taxon>Bacteria</taxon>
        <taxon>Bacillati</taxon>
        <taxon>Chloroflexota</taxon>
        <taxon>Ktedonobacteria</taxon>
        <taxon>Ktedonobacterales</taxon>
        <taxon>Dictyobacteraceae</taxon>
        <taxon>Dictyobacter</taxon>
    </lineage>
</organism>
<accession>A0A402BBK8</accession>
<dbReference type="InterPro" id="IPR036736">
    <property type="entry name" value="ACP-like_sf"/>
</dbReference>
<dbReference type="Gene3D" id="1.10.1200.10">
    <property type="entry name" value="ACP-like"/>
    <property type="match status" value="1"/>
</dbReference>
<proteinExistence type="predicted"/>
<feature type="domain" description="Carrier" evidence="1">
    <location>
        <begin position="5"/>
        <end position="82"/>
    </location>
</feature>
<evidence type="ECO:0000313" key="2">
    <source>
        <dbReference type="EMBL" id="GCE28657.1"/>
    </source>
</evidence>
<dbReference type="AlphaFoldDB" id="A0A402BBK8"/>
<dbReference type="PROSITE" id="PS50075">
    <property type="entry name" value="CARRIER"/>
    <property type="match status" value="1"/>
</dbReference>